<dbReference type="InterPro" id="IPR004358">
    <property type="entry name" value="Sig_transdc_His_kin-like_C"/>
</dbReference>
<proteinExistence type="predicted"/>
<dbReference type="SUPFAM" id="SSF47384">
    <property type="entry name" value="Homodimeric domain of signal transducing histidine kinase"/>
    <property type="match status" value="1"/>
</dbReference>
<dbReference type="GO" id="GO:0000155">
    <property type="term" value="F:phosphorelay sensor kinase activity"/>
    <property type="evidence" value="ECO:0007669"/>
    <property type="project" value="InterPro"/>
</dbReference>
<dbReference type="InterPro" id="IPR001789">
    <property type="entry name" value="Sig_transdc_resp-reg_receiver"/>
</dbReference>
<dbReference type="InterPro" id="IPR003018">
    <property type="entry name" value="GAF"/>
</dbReference>
<feature type="domain" description="PAS" evidence="10">
    <location>
        <begin position="295"/>
        <end position="340"/>
    </location>
</feature>
<dbReference type="CDD" id="cd00156">
    <property type="entry name" value="REC"/>
    <property type="match status" value="1"/>
</dbReference>
<keyword evidence="3 6" id="KW-0597">Phosphoprotein</keyword>
<dbReference type="InterPro" id="IPR005467">
    <property type="entry name" value="His_kinase_dom"/>
</dbReference>
<dbReference type="InterPro" id="IPR000700">
    <property type="entry name" value="PAS-assoc_C"/>
</dbReference>
<dbReference type="Pfam" id="PF00072">
    <property type="entry name" value="Response_reg"/>
    <property type="match status" value="1"/>
</dbReference>
<dbReference type="Gene3D" id="1.10.287.130">
    <property type="match status" value="1"/>
</dbReference>
<dbReference type="SUPFAM" id="SSF52172">
    <property type="entry name" value="CheY-like"/>
    <property type="match status" value="1"/>
</dbReference>
<feature type="domain" description="PAS" evidence="10">
    <location>
        <begin position="20"/>
        <end position="66"/>
    </location>
</feature>
<dbReference type="SUPFAM" id="SSF55785">
    <property type="entry name" value="PYP-like sensor domain (PAS domain)"/>
    <property type="match status" value="3"/>
</dbReference>
<evidence type="ECO:0000259" key="11">
    <source>
        <dbReference type="PROSITE" id="PS50113"/>
    </source>
</evidence>
<dbReference type="InterPro" id="IPR036097">
    <property type="entry name" value="HisK_dim/P_sf"/>
</dbReference>
<feature type="coiled-coil region" evidence="7">
    <location>
        <begin position="534"/>
        <end position="564"/>
    </location>
</feature>
<dbReference type="Gene3D" id="3.40.50.2300">
    <property type="match status" value="1"/>
</dbReference>
<feature type="domain" description="PAC" evidence="11">
    <location>
        <begin position="500"/>
        <end position="550"/>
    </location>
</feature>
<sequence>MSQPLPSPIIASSGAGPIAAEHHLRQIIDNSNSVIYVKDLQGRYCLVNRAFENLFKLPAEHVLGQTDHQLFPQSMAASLRANDLSVASLGQSREFEEQLQIGERASTYLSSKFPLFDAEGQVTAVCGISTDISDRKKVEDALRYVALGVSAATGTEVFEALARYLARSLQADFAFVSRVSDEGPQCLTTLALYYNGKLHTNATYELSGTPCQQVFNRAFHFVGSDLLELYPNDSVAKSFGIQSYAGYPLFASDGRPLGLIAAGRCSPLQEDRNRVESVLRIFSVRAAAELQRLDAEASYRAIFEASEDAIFVLDLHSGTLVDVNPRACQAYGYSYEEMLSLGVDTFSAGYPPYTDVDAAGWLARARAGEPQRFEWHRRNRDGGLHWDEVFLKRATIGGIDRILAFTREITQRKEAEQALRASEQQYRTIVSTALDCIIGMDSRGRITTFNPAAEQCFGYTREQALGQPWAELMIPERLREIYKKGFASHLANGDGPLLGRRVELSAQRANAEEFPAELAISVVQGAEGPSFICYLRDITERKEAEEQRERLERQLRQAQRMEAIGHLTGGIAHDFNNLLTSMLGYTVMAEEHAERLGDERLGQYLGRVQRSAEKARDLIQQMLTFSRGSRGQPQPVALDSLIADFIRLLESTLPATVEIDTQLSEGLPLVLVDPVQLEQVLMNLCINARDAMGSVGQLHIGLQRRAYPAAVCTSCQQAFAGDYLVLSVQDSGPGIDSAVQTRMFEPFFTTKVLGQGSGMGLSMVHGIVHEYGGHVLLQSAPGQGTGFQILIPPMAGTSSCSAEPHRLTDPDAVLAPLSGRVVVVDDEPLVAEFMAERLAQWGAEVRVFSDPQEASALLLADPYAWDFVILDQSMPRLTGLQLARRLLAARADLPIALYSGFSDQLTEADVIAQGLKGLLHKPLDQARLHALLRVHLPLA</sequence>
<feature type="modified residue" description="4-aspartylphosphate" evidence="6">
    <location>
        <position position="871"/>
    </location>
</feature>
<dbReference type="PROSITE" id="PS50112">
    <property type="entry name" value="PAS"/>
    <property type="match status" value="3"/>
</dbReference>
<protein>
    <recommendedName>
        <fullName evidence="2">histidine kinase</fullName>
        <ecNumber evidence="2">2.7.13.3</ecNumber>
    </recommendedName>
</protein>
<evidence type="ECO:0000256" key="2">
    <source>
        <dbReference type="ARBA" id="ARBA00012438"/>
    </source>
</evidence>
<gene>
    <name evidence="12" type="ORF">D3879_16430</name>
</gene>
<dbReference type="Gene3D" id="3.30.565.10">
    <property type="entry name" value="Histidine kinase-like ATPase, C-terminal domain"/>
    <property type="match status" value="1"/>
</dbReference>
<dbReference type="Gene3D" id="3.30.450.40">
    <property type="match status" value="1"/>
</dbReference>
<dbReference type="NCBIfam" id="TIGR00229">
    <property type="entry name" value="sensory_box"/>
    <property type="match status" value="3"/>
</dbReference>
<feature type="domain" description="Histidine kinase" evidence="8">
    <location>
        <begin position="570"/>
        <end position="795"/>
    </location>
</feature>
<name>A0A418XAY0_9PSED</name>
<dbReference type="Pfam" id="PF00512">
    <property type="entry name" value="HisKA"/>
    <property type="match status" value="1"/>
</dbReference>
<comment type="caution">
    <text evidence="12">The sequence shown here is derived from an EMBL/GenBank/DDBJ whole genome shotgun (WGS) entry which is preliminary data.</text>
</comment>
<dbReference type="RefSeq" id="WP_119955356.1">
    <property type="nucleotide sequence ID" value="NZ_QYUR01000006.1"/>
</dbReference>
<feature type="domain" description="PAC" evidence="11">
    <location>
        <begin position="91"/>
        <end position="144"/>
    </location>
</feature>
<keyword evidence="13" id="KW-1185">Reference proteome</keyword>
<dbReference type="Gene3D" id="3.30.450.20">
    <property type="entry name" value="PAS domain"/>
    <property type="match status" value="3"/>
</dbReference>
<dbReference type="InterPro" id="IPR011006">
    <property type="entry name" value="CheY-like_superfamily"/>
</dbReference>
<evidence type="ECO:0000256" key="7">
    <source>
        <dbReference type="SAM" id="Coils"/>
    </source>
</evidence>
<reference evidence="12 13" key="1">
    <citation type="submission" date="2018-09" db="EMBL/GenBank/DDBJ databases">
        <authorList>
            <person name="Zhu H."/>
        </authorList>
    </citation>
    <scope>NUCLEOTIDE SEQUENCE [LARGE SCALE GENOMIC DNA]</scope>
    <source>
        <strain evidence="12 13">K1S02-6</strain>
    </source>
</reference>
<evidence type="ECO:0000313" key="13">
    <source>
        <dbReference type="Proteomes" id="UP000284021"/>
    </source>
</evidence>
<dbReference type="InterPro" id="IPR029016">
    <property type="entry name" value="GAF-like_dom_sf"/>
</dbReference>
<evidence type="ECO:0000256" key="4">
    <source>
        <dbReference type="ARBA" id="ARBA00022679"/>
    </source>
</evidence>
<evidence type="ECO:0000256" key="1">
    <source>
        <dbReference type="ARBA" id="ARBA00000085"/>
    </source>
</evidence>
<dbReference type="EMBL" id="QYUR01000006">
    <property type="protein sequence ID" value="RJG09662.1"/>
    <property type="molecule type" value="Genomic_DNA"/>
</dbReference>
<dbReference type="Pfam" id="PF13188">
    <property type="entry name" value="PAS_8"/>
    <property type="match status" value="1"/>
</dbReference>
<feature type="domain" description="PAC" evidence="11">
    <location>
        <begin position="371"/>
        <end position="421"/>
    </location>
</feature>
<dbReference type="CDD" id="cd00082">
    <property type="entry name" value="HisKA"/>
    <property type="match status" value="1"/>
</dbReference>
<dbReference type="SMART" id="SM00448">
    <property type="entry name" value="REC"/>
    <property type="match status" value="1"/>
</dbReference>
<dbReference type="InterPro" id="IPR035965">
    <property type="entry name" value="PAS-like_dom_sf"/>
</dbReference>
<evidence type="ECO:0000259" key="9">
    <source>
        <dbReference type="PROSITE" id="PS50110"/>
    </source>
</evidence>
<dbReference type="EC" id="2.7.13.3" evidence="2"/>
<dbReference type="SUPFAM" id="SSF55781">
    <property type="entry name" value="GAF domain-like"/>
    <property type="match status" value="1"/>
</dbReference>
<accession>A0A418XAY0</accession>
<dbReference type="AlphaFoldDB" id="A0A418XAY0"/>
<dbReference type="SUPFAM" id="SSF55874">
    <property type="entry name" value="ATPase domain of HSP90 chaperone/DNA topoisomerase II/histidine kinase"/>
    <property type="match status" value="1"/>
</dbReference>
<keyword evidence="4" id="KW-0808">Transferase</keyword>
<dbReference type="SMART" id="SM00388">
    <property type="entry name" value="HisKA"/>
    <property type="match status" value="1"/>
</dbReference>
<evidence type="ECO:0000259" key="8">
    <source>
        <dbReference type="PROSITE" id="PS50109"/>
    </source>
</evidence>
<dbReference type="PROSITE" id="PS50110">
    <property type="entry name" value="RESPONSE_REGULATORY"/>
    <property type="match status" value="1"/>
</dbReference>
<dbReference type="PANTHER" id="PTHR43065:SF42">
    <property type="entry name" value="TWO-COMPONENT SENSOR PPRA"/>
    <property type="match status" value="1"/>
</dbReference>
<evidence type="ECO:0000313" key="12">
    <source>
        <dbReference type="EMBL" id="RJG09662.1"/>
    </source>
</evidence>
<dbReference type="OrthoDB" id="9772100at2"/>
<dbReference type="PROSITE" id="PS50113">
    <property type="entry name" value="PAC"/>
    <property type="match status" value="3"/>
</dbReference>
<dbReference type="SMART" id="SM00065">
    <property type="entry name" value="GAF"/>
    <property type="match status" value="1"/>
</dbReference>
<dbReference type="Pfam" id="PF02518">
    <property type="entry name" value="HATPase_c"/>
    <property type="match status" value="1"/>
</dbReference>
<feature type="domain" description="Response regulatory" evidence="9">
    <location>
        <begin position="820"/>
        <end position="936"/>
    </location>
</feature>
<dbReference type="CDD" id="cd00130">
    <property type="entry name" value="PAS"/>
    <property type="match status" value="3"/>
</dbReference>
<dbReference type="PROSITE" id="PS50109">
    <property type="entry name" value="HIS_KIN"/>
    <property type="match status" value="1"/>
</dbReference>
<dbReference type="SMART" id="SM00387">
    <property type="entry name" value="HATPase_c"/>
    <property type="match status" value="1"/>
</dbReference>
<feature type="domain" description="PAS" evidence="10">
    <location>
        <begin position="422"/>
        <end position="493"/>
    </location>
</feature>
<evidence type="ECO:0000259" key="10">
    <source>
        <dbReference type="PROSITE" id="PS50112"/>
    </source>
</evidence>
<dbReference type="PRINTS" id="PR00344">
    <property type="entry name" value="BCTRLSENSOR"/>
</dbReference>
<evidence type="ECO:0000256" key="5">
    <source>
        <dbReference type="ARBA" id="ARBA00022777"/>
    </source>
</evidence>
<dbReference type="InterPro" id="IPR003594">
    <property type="entry name" value="HATPase_dom"/>
</dbReference>
<dbReference type="Pfam" id="PF08448">
    <property type="entry name" value="PAS_4"/>
    <property type="match status" value="1"/>
</dbReference>
<dbReference type="InterPro" id="IPR003661">
    <property type="entry name" value="HisK_dim/P_dom"/>
</dbReference>
<dbReference type="Proteomes" id="UP000284021">
    <property type="component" value="Unassembled WGS sequence"/>
</dbReference>
<keyword evidence="7" id="KW-0175">Coiled coil</keyword>
<dbReference type="InterPro" id="IPR036890">
    <property type="entry name" value="HATPase_C_sf"/>
</dbReference>
<evidence type="ECO:0000256" key="6">
    <source>
        <dbReference type="PROSITE-ProRule" id="PRU00169"/>
    </source>
</evidence>
<dbReference type="SMART" id="SM00091">
    <property type="entry name" value="PAS"/>
    <property type="match status" value="3"/>
</dbReference>
<organism evidence="12 13">
    <name type="scientific">Pseudomonas cavernicola</name>
    <dbReference type="NCBI Taxonomy" id="2320866"/>
    <lineage>
        <taxon>Bacteria</taxon>
        <taxon>Pseudomonadati</taxon>
        <taxon>Pseudomonadota</taxon>
        <taxon>Gammaproteobacteria</taxon>
        <taxon>Pseudomonadales</taxon>
        <taxon>Pseudomonadaceae</taxon>
        <taxon>Pseudomonas</taxon>
    </lineage>
</organism>
<dbReference type="InterPro" id="IPR013656">
    <property type="entry name" value="PAS_4"/>
</dbReference>
<evidence type="ECO:0000256" key="3">
    <source>
        <dbReference type="ARBA" id="ARBA00022553"/>
    </source>
</evidence>
<comment type="catalytic activity">
    <reaction evidence="1">
        <text>ATP + protein L-histidine = ADP + protein N-phospho-L-histidine.</text>
        <dbReference type="EC" id="2.7.13.3"/>
    </reaction>
</comment>
<dbReference type="InterPro" id="IPR000014">
    <property type="entry name" value="PAS"/>
</dbReference>
<dbReference type="PANTHER" id="PTHR43065">
    <property type="entry name" value="SENSOR HISTIDINE KINASE"/>
    <property type="match status" value="1"/>
</dbReference>
<dbReference type="Pfam" id="PF13426">
    <property type="entry name" value="PAS_9"/>
    <property type="match status" value="1"/>
</dbReference>
<dbReference type="Pfam" id="PF01590">
    <property type="entry name" value="GAF"/>
    <property type="match status" value="1"/>
</dbReference>
<keyword evidence="5" id="KW-0418">Kinase</keyword>